<dbReference type="InterPro" id="IPR001638">
    <property type="entry name" value="Solute-binding_3/MltF_N"/>
</dbReference>
<dbReference type="Proteomes" id="UP000585437">
    <property type="component" value="Unassembled WGS sequence"/>
</dbReference>
<evidence type="ECO:0000313" key="3">
    <source>
        <dbReference type="Proteomes" id="UP000585437"/>
    </source>
</evidence>
<comment type="caution">
    <text evidence="2">The sequence shown here is derived from an EMBL/GenBank/DDBJ whole genome shotgun (WGS) entry which is preliminary data.</text>
</comment>
<dbReference type="PANTHER" id="PTHR38834">
    <property type="entry name" value="PERIPLASMIC SUBSTRATE BINDING PROTEIN FAMILY 3"/>
    <property type="match status" value="1"/>
</dbReference>
<evidence type="ECO:0000259" key="1">
    <source>
        <dbReference type="Pfam" id="PF00497"/>
    </source>
</evidence>
<dbReference type="AlphaFoldDB" id="A0A7X0MRE3"/>
<proteinExistence type="predicted"/>
<protein>
    <submittedName>
        <fullName evidence="2">Polar amino acid transport system substrate-binding protein</fullName>
    </submittedName>
</protein>
<dbReference type="SUPFAM" id="SSF53850">
    <property type="entry name" value="Periplasmic binding protein-like II"/>
    <property type="match status" value="1"/>
</dbReference>
<dbReference type="EMBL" id="JACHBU010000001">
    <property type="protein sequence ID" value="MBB6507095.1"/>
    <property type="molecule type" value="Genomic_DNA"/>
</dbReference>
<organism evidence="2 3">
    <name type="scientific">Rhizobium soli</name>
    <dbReference type="NCBI Taxonomy" id="424798"/>
    <lineage>
        <taxon>Bacteria</taxon>
        <taxon>Pseudomonadati</taxon>
        <taxon>Pseudomonadota</taxon>
        <taxon>Alphaproteobacteria</taxon>
        <taxon>Hyphomicrobiales</taxon>
        <taxon>Rhizobiaceae</taxon>
        <taxon>Rhizobium/Agrobacterium group</taxon>
        <taxon>Rhizobium</taxon>
    </lineage>
</organism>
<sequence>MILLQAEIPALDVEQQMSSIRCGMTSAALVVLALAATIGPWSCLQAHAADRLQLKTEPYAPFSYRDQNGRYGGAGIDQIDVIMRQAQIPYDVEMIPWARAIALAETEPMTCAFSAAQTADRKPRFKWVMTISVNHTILVKRAGSSIHATTLDEAKSFLIGTHRLDFTEDLLKSMGFANLDLSADFDTSLRKLVRGRIDMMPMSEGVYQRLKNNGTDVERVVPLSEEKLGIACQKTVPDALIAKMQAALDSMIRDGRQDTIYRRYGLKAEH</sequence>
<dbReference type="RefSeq" id="WP_246453684.1">
    <property type="nucleotide sequence ID" value="NZ_JACHBU010000001.1"/>
</dbReference>
<reference evidence="2 3" key="1">
    <citation type="submission" date="2020-08" db="EMBL/GenBank/DDBJ databases">
        <title>The Agave Microbiome: Exploring the role of microbial communities in plant adaptations to desert environments.</title>
        <authorList>
            <person name="Partida-Martinez L.P."/>
        </authorList>
    </citation>
    <scope>NUCLEOTIDE SEQUENCE [LARGE SCALE GENOMIC DNA]</scope>
    <source>
        <strain evidence="2 3">AS3.12</strain>
    </source>
</reference>
<accession>A0A7X0MRE3</accession>
<name>A0A7X0MRE3_9HYPH</name>
<dbReference type="Pfam" id="PF00497">
    <property type="entry name" value="SBP_bac_3"/>
    <property type="match status" value="1"/>
</dbReference>
<gene>
    <name evidence="2" type="ORF">F4695_000414</name>
</gene>
<feature type="domain" description="Solute-binding protein family 3/N-terminal" evidence="1">
    <location>
        <begin position="58"/>
        <end position="265"/>
    </location>
</feature>
<evidence type="ECO:0000313" key="2">
    <source>
        <dbReference type="EMBL" id="MBB6507095.1"/>
    </source>
</evidence>
<keyword evidence="3" id="KW-1185">Reference proteome</keyword>
<dbReference type="Gene3D" id="3.40.190.10">
    <property type="entry name" value="Periplasmic binding protein-like II"/>
    <property type="match status" value="2"/>
</dbReference>
<dbReference type="PANTHER" id="PTHR38834:SF3">
    <property type="entry name" value="SOLUTE-BINDING PROTEIN FAMILY 3_N-TERMINAL DOMAIN-CONTAINING PROTEIN"/>
    <property type="match status" value="1"/>
</dbReference>